<dbReference type="PROSITE" id="PS00475">
    <property type="entry name" value="RIBOSOMAL_L15"/>
    <property type="match status" value="1"/>
</dbReference>
<dbReference type="Proteomes" id="UP000095447">
    <property type="component" value="Unassembled WGS sequence"/>
</dbReference>
<dbReference type="InterPro" id="IPR036227">
    <property type="entry name" value="Ribosomal_uL15/eL18_sf"/>
</dbReference>
<feature type="compositionally biased region" description="Basic residues" evidence="6">
    <location>
        <begin position="33"/>
        <end position="47"/>
    </location>
</feature>
<dbReference type="GO" id="GO:0022625">
    <property type="term" value="C:cytosolic large ribosomal subunit"/>
    <property type="evidence" value="ECO:0007669"/>
    <property type="project" value="TreeGrafter"/>
</dbReference>
<protein>
    <recommendedName>
        <fullName evidence="4">Large ribosomal subunit protein uL15</fullName>
    </recommendedName>
</protein>
<dbReference type="AlphaFoldDB" id="A0A173X245"/>
<evidence type="ECO:0000313" key="11">
    <source>
        <dbReference type="Proteomes" id="UP000095447"/>
    </source>
</evidence>
<evidence type="ECO:0000256" key="4">
    <source>
        <dbReference type="HAMAP-Rule" id="MF_01341"/>
    </source>
</evidence>
<dbReference type="RefSeq" id="WP_008707274.1">
    <property type="nucleotide sequence ID" value="NZ_CYZA01000001.1"/>
</dbReference>
<dbReference type="GeneID" id="75079930"/>
<dbReference type="InterPro" id="IPR030878">
    <property type="entry name" value="Ribosomal_uL15"/>
</dbReference>
<dbReference type="Pfam" id="PF00828">
    <property type="entry name" value="Ribosomal_L27A"/>
    <property type="match status" value="1"/>
</dbReference>
<evidence type="ECO:0000256" key="6">
    <source>
        <dbReference type="SAM" id="MobiDB-lite"/>
    </source>
</evidence>
<evidence type="ECO:0000256" key="3">
    <source>
        <dbReference type="ARBA" id="ARBA00023274"/>
    </source>
</evidence>
<dbReference type="InterPro" id="IPR005749">
    <property type="entry name" value="Ribosomal_uL15_bac-type"/>
</dbReference>
<evidence type="ECO:0000313" key="10">
    <source>
        <dbReference type="EMBL" id="CUQ30655.1"/>
    </source>
</evidence>
<dbReference type="SUPFAM" id="SSF52080">
    <property type="entry name" value="Ribosomal proteins L15p and L18e"/>
    <property type="match status" value="1"/>
</dbReference>
<accession>A0A173X245</accession>
<dbReference type="Proteomes" id="UP000095645">
    <property type="component" value="Unassembled WGS sequence"/>
</dbReference>
<dbReference type="NCBIfam" id="TIGR01071">
    <property type="entry name" value="rplO_bact"/>
    <property type="match status" value="1"/>
</dbReference>
<dbReference type="Gene3D" id="3.100.10.10">
    <property type="match status" value="1"/>
</dbReference>
<reference evidence="11 12" key="1">
    <citation type="submission" date="2015-09" db="EMBL/GenBank/DDBJ databases">
        <authorList>
            <consortium name="Pathogen Informatics"/>
        </authorList>
    </citation>
    <scope>NUCLEOTIDE SEQUENCE [LARGE SCALE GENOMIC DNA]</scope>
    <source>
        <strain evidence="8 11">2789STDY5608838</strain>
        <strain evidence="9 12">2789STDY5834861</strain>
        <strain evidence="10 13">2789STDY5834957</strain>
    </source>
</reference>
<dbReference type="PANTHER" id="PTHR12934:SF11">
    <property type="entry name" value="LARGE RIBOSOMAL SUBUNIT PROTEIN UL15M"/>
    <property type="match status" value="1"/>
</dbReference>
<keyword evidence="2 4" id="KW-0689">Ribosomal protein</keyword>
<dbReference type="STRING" id="657314.CK5_20770"/>
<evidence type="ECO:0000256" key="1">
    <source>
        <dbReference type="ARBA" id="ARBA00007320"/>
    </source>
</evidence>
<evidence type="ECO:0000313" key="12">
    <source>
        <dbReference type="Proteomes" id="UP000095645"/>
    </source>
</evidence>
<dbReference type="EMBL" id="CYZP01000002">
    <property type="protein sequence ID" value="CUN52199.1"/>
    <property type="molecule type" value="Genomic_DNA"/>
</dbReference>
<dbReference type="HAMAP" id="MF_01341">
    <property type="entry name" value="Ribosomal_uL15"/>
    <property type="match status" value="1"/>
</dbReference>
<evidence type="ECO:0000259" key="7">
    <source>
        <dbReference type="Pfam" id="PF00828"/>
    </source>
</evidence>
<keyword evidence="4" id="KW-0699">rRNA-binding</keyword>
<comment type="function">
    <text evidence="4">Binds to the 23S rRNA.</text>
</comment>
<dbReference type="GO" id="GO:0019843">
    <property type="term" value="F:rRNA binding"/>
    <property type="evidence" value="ECO:0007669"/>
    <property type="project" value="UniProtKB-UniRule"/>
</dbReference>
<dbReference type="PANTHER" id="PTHR12934">
    <property type="entry name" value="50S RIBOSOMAL PROTEIN L15"/>
    <property type="match status" value="1"/>
</dbReference>
<dbReference type="GO" id="GO:0003735">
    <property type="term" value="F:structural constituent of ribosome"/>
    <property type="evidence" value="ECO:0007669"/>
    <property type="project" value="InterPro"/>
</dbReference>
<gene>
    <name evidence="4 8" type="primary">rplO</name>
    <name evidence="8" type="ORF">ERS852395_00422</name>
    <name evidence="9" type="ORF">ERS852476_00380</name>
    <name evidence="10" type="ORF">ERS852569_03006</name>
</gene>
<dbReference type="EMBL" id="CYZA01000001">
    <property type="protein sequence ID" value="CUN45939.1"/>
    <property type="molecule type" value="Genomic_DNA"/>
</dbReference>
<proteinExistence type="inferred from homology"/>
<organism evidence="8 11">
    <name type="scientific">Blautia obeum</name>
    <dbReference type="NCBI Taxonomy" id="40520"/>
    <lineage>
        <taxon>Bacteria</taxon>
        <taxon>Bacillati</taxon>
        <taxon>Bacillota</taxon>
        <taxon>Clostridia</taxon>
        <taxon>Lachnospirales</taxon>
        <taxon>Lachnospiraceae</taxon>
        <taxon>Blautia</taxon>
    </lineage>
</organism>
<dbReference type="InterPro" id="IPR021131">
    <property type="entry name" value="Ribosomal_uL15/eL18"/>
</dbReference>
<evidence type="ECO:0000256" key="5">
    <source>
        <dbReference type="RuleBase" id="RU003888"/>
    </source>
</evidence>
<comment type="subunit">
    <text evidence="4">Part of the 50S ribosomal subunit.</text>
</comment>
<feature type="domain" description="Large ribosomal subunit protein uL15/eL18" evidence="7">
    <location>
        <begin position="77"/>
        <end position="144"/>
    </location>
</feature>
<evidence type="ECO:0000256" key="2">
    <source>
        <dbReference type="ARBA" id="ARBA00022980"/>
    </source>
</evidence>
<feature type="compositionally biased region" description="Basic and acidic residues" evidence="6">
    <location>
        <begin position="10"/>
        <end position="19"/>
    </location>
</feature>
<feature type="region of interest" description="Disordered" evidence="6">
    <location>
        <begin position="1"/>
        <end position="63"/>
    </location>
</feature>
<sequence>MELSNLRPAEGSKHSDNFRRGRGHGSGNGKTAGKGHKGQLARSGHKKPGFEGGQMPLYRRLPKRGFKNRNTKEIIAINVDVLNRFEDGAEVTAESLLASGAISKIADGVKILGNGELTKKLNVKVNAVSETAKSKIEAAGGTVEVI</sequence>
<dbReference type="EMBL" id="CZBP01000028">
    <property type="protein sequence ID" value="CUQ30655.1"/>
    <property type="molecule type" value="Genomic_DNA"/>
</dbReference>
<dbReference type="Proteomes" id="UP000095762">
    <property type="component" value="Unassembled WGS sequence"/>
</dbReference>
<dbReference type="GO" id="GO:0006412">
    <property type="term" value="P:translation"/>
    <property type="evidence" value="ECO:0007669"/>
    <property type="project" value="UniProtKB-UniRule"/>
</dbReference>
<comment type="similarity">
    <text evidence="1 4 5">Belongs to the universal ribosomal protein uL15 family.</text>
</comment>
<dbReference type="InterPro" id="IPR001196">
    <property type="entry name" value="Ribosomal_uL15_CS"/>
</dbReference>
<name>A0A173X245_9FIRM</name>
<keyword evidence="3 4" id="KW-0687">Ribonucleoprotein</keyword>
<keyword evidence="4" id="KW-0694">RNA-binding</keyword>
<evidence type="ECO:0000313" key="9">
    <source>
        <dbReference type="EMBL" id="CUN52199.1"/>
    </source>
</evidence>
<evidence type="ECO:0000313" key="13">
    <source>
        <dbReference type="Proteomes" id="UP000095762"/>
    </source>
</evidence>
<evidence type="ECO:0000313" key="8">
    <source>
        <dbReference type="EMBL" id="CUN45939.1"/>
    </source>
</evidence>